<protein>
    <submittedName>
        <fullName evidence="2">Uncharacterized protein</fullName>
    </submittedName>
</protein>
<reference evidence="2" key="1">
    <citation type="submission" date="2022-11" db="UniProtKB">
        <authorList>
            <consortium name="WormBaseParasite"/>
        </authorList>
    </citation>
    <scope>IDENTIFICATION</scope>
</reference>
<accession>A0A915IGL9</accession>
<evidence type="ECO:0000313" key="1">
    <source>
        <dbReference type="Proteomes" id="UP000887565"/>
    </source>
</evidence>
<dbReference type="WBParaSite" id="nRc.2.0.1.t12949-RA">
    <property type="protein sequence ID" value="nRc.2.0.1.t12949-RA"/>
    <property type="gene ID" value="nRc.2.0.1.g12949"/>
</dbReference>
<organism evidence="1 2">
    <name type="scientific">Romanomermis culicivorax</name>
    <name type="common">Nematode worm</name>
    <dbReference type="NCBI Taxonomy" id="13658"/>
    <lineage>
        <taxon>Eukaryota</taxon>
        <taxon>Metazoa</taxon>
        <taxon>Ecdysozoa</taxon>
        <taxon>Nematoda</taxon>
        <taxon>Enoplea</taxon>
        <taxon>Dorylaimia</taxon>
        <taxon>Mermithida</taxon>
        <taxon>Mermithoidea</taxon>
        <taxon>Mermithidae</taxon>
        <taxon>Romanomermis</taxon>
    </lineage>
</organism>
<dbReference type="AlphaFoldDB" id="A0A915IGL9"/>
<proteinExistence type="predicted"/>
<keyword evidence="1" id="KW-1185">Reference proteome</keyword>
<evidence type="ECO:0000313" key="2">
    <source>
        <dbReference type="WBParaSite" id="nRc.2.0.1.t12949-RA"/>
    </source>
</evidence>
<sequence>MQISCLEVPFVASGFRTVDHTSWVFCKISAILKKQTLRCPYMAKCRYLCVEAGMNVETATLHHISLGQGAPIKSSNKKTFAFVMIGRTTALILFYVENQ</sequence>
<name>A0A915IGL9_ROMCU</name>
<dbReference type="Proteomes" id="UP000887565">
    <property type="component" value="Unplaced"/>
</dbReference>